<reference evidence="1" key="1">
    <citation type="journal article" date="2014" name="Int. J. Syst. Evol. Microbiol.">
        <title>Complete genome sequence of Corynebacterium casei LMG S-19264T (=DSM 44701T), isolated from a smear-ripened cheese.</title>
        <authorList>
            <consortium name="US DOE Joint Genome Institute (JGI-PGF)"/>
            <person name="Walter F."/>
            <person name="Albersmeier A."/>
            <person name="Kalinowski J."/>
            <person name="Ruckert C."/>
        </authorList>
    </citation>
    <scope>NUCLEOTIDE SEQUENCE</scope>
    <source>
        <strain evidence="1">JCM 4122</strain>
    </source>
</reference>
<dbReference type="RefSeq" id="WP_190043331.1">
    <property type="nucleotide sequence ID" value="NZ_BNBE01000002.1"/>
</dbReference>
<dbReference type="EMBL" id="BNBE01000002">
    <property type="protein sequence ID" value="GHG13653.1"/>
    <property type="molecule type" value="Genomic_DNA"/>
</dbReference>
<accession>A0A919BTJ2</accession>
<gene>
    <name evidence="1" type="ORF">GCM10017667_54530</name>
</gene>
<evidence type="ECO:0000313" key="2">
    <source>
        <dbReference type="Proteomes" id="UP000632849"/>
    </source>
</evidence>
<protein>
    <submittedName>
        <fullName evidence="1">Uncharacterized protein</fullName>
    </submittedName>
</protein>
<dbReference type="Proteomes" id="UP000632849">
    <property type="component" value="Unassembled WGS sequence"/>
</dbReference>
<dbReference type="AlphaFoldDB" id="A0A919BTJ2"/>
<comment type="caution">
    <text evidence="1">The sequence shown here is derived from an EMBL/GenBank/DDBJ whole genome shotgun (WGS) entry which is preliminary data.</text>
</comment>
<evidence type="ECO:0000313" key="1">
    <source>
        <dbReference type="EMBL" id="GHG13653.1"/>
    </source>
</evidence>
<name>A0A919BTJ2_STRFL</name>
<organism evidence="1 2">
    <name type="scientific">Streptomyces filamentosus</name>
    <name type="common">Streptomyces roseosporus</name>
    <dbReference type="NCBI Taxonomy" id="67294"/>
    <lineage>
        <taxon>Bacteria</taxon>
        <taxon>Bacillati</taxon>
        <taxon>Actinomycetota</taxon>
        <taxon>Actinomycetes</taxon>
        <taxon>Kitasatosporales</taxon>
        <taxon>Streptomycetaceae</taxon>
        <taxon>Streptomyces</taxon>
    </lineage>
</organism>
<sequence>MNIYSVVAMVVGGIAGCGLWAAGASPAEAFGGAVAATLLADHLLERP</sequence>
<proteinExistence type="predicted"/>
<reference evidence="1" key="2">
    <citation type="submission" date="2020-09" db="EMBL/GenBank/DDBJ databases">
        <authorList>
            <person name="Sun Q."/>
            <person name="Ohkuma M."/>
        </authorList>
    </citation>
    <scope>NUCLEOTIDE SEQUENCE</scope>
    <source>
        <strain evidence="1">JCM 4122</strain>
    </source>
</reference>
<keyword evidence="2" id="KW-1185">Reference proteome</keyword>